<feature type="transmembrane region" description="Helical" evidence="8">
    <location>
        <begin position="194"/>
        <end position="215"/>
    </location>
</feature>
<feature type="region of interest" description="Disordered" evidence="7">
    <location>
        <begin position="1"/>
        <end position="21"/>
    </location>
</feature>
<organism evidence="10 11">
    <name type="scientific">Pararhizobium capsulatum DSM 1112</name>
    <dbReference type="NCBI Taxonomy" id="1121113"/>
    <lineage>
        <taxon>Bacteria</taxon>
        <taxon>Pseudomonadati</taxon>
        <taxon>Pseudomonadota</taxon>
        <taxon>Alphaproteobacteria</taxon>
        <taxon>Hyphomicrobiales</taxon>
        <taxon>Rhizobiaceae</taxon>
        <taxon>Rhizobium/Agrobacterium group</taxon>
        <taxon>Pararhizobium</taxon>
    </lineage>
</organism>
<evidence type="ECO:0000256" key="6">
    <source>
        <dbReference type="ARBA" id="ARBA00023136"/>
    </source>
</evidence>
<keyword evidence="6 8" id="KW-0472">Membrane</keyword>
<keyword evidence="10" id="KW-0378">Hydrolase</keyword>
<dbReference type="Pfam" id="PF01694">
    <property type="entry name" value="Rhomboid"/>
    <property type="match status" value="1"/>
</dbReference>
<dbReference type="SUPFAM" id="SSF144091">
    <property type="entry name" value="Rhomboid-like"/>
    <property type="match status" value="1"/>
</dbReference>
<dbReference type="Proteomes" id="UP001230207">
    <property type="component" value="Unassembled WGS sequence"/>
</dbReference>
<accession>A0ABU0BP93</accession>
<evidence type="ECO:0000256" key="5">
    <source>
        <dbReference type="ARBA" id="ARBA00022989"/>
    </source>
</evidence>
<keyword evidence="5 8" id="KW-1133">Transmembrane helix</keyword>
<comment type="subcellular location">
    <subcellularLocation>
        <location evidence="1">Membrane</location>
        <topology evidence="1">Multi-pass membrane protein</topology>
    </subcellularLocation>
</comment>
<keyword evidence="3" id="KW-0997">Cell inner membrane</keyword>
<gene>
    <name evidence="10" type="ORF">QO002_002204</name>
</gene>
<dbReference type="Gene3D" id="1.20.1540.10">
    <property type="entry name" value="Rhomboid-like"/>
    <property type="match status" value="1"/>
</dbReference>
<evidence type="ECO:0000259" key="9">
    <source>
        <dbReference type="Pfam" id="PF01694"/>
    </source>
</evidence>
<keyword evidence="4 8" id="KW-0812">Transmembrane</keyword>
<feature type="transmembrane region" description="Helical" evidence="8">
    <location>
        <begin position="221"/>
        <end position="240"/>
    </location>
</feature>
<keyword evidence="2" id="KW-1003">Cell membrane</keyword>
<evidence type="ECO:0000256" key="8">
    <source>
        <dbReference type="SAM" id="Phobius"/>
    </source>
</evidence>
<evidence type="ECO:0000256" key="4">
    <source>
        <dbReference type="ARBA" id="ARBA00022692"/>
    </source>
</evidence>
<feature type="domain" description="Peptidase S54 rhomboid" evidence="9">
    <location>
        <begin position="82"/>
        <end position="236"/>
    </location>
</feature>
<evidence type="ECO:0000313" key="11">
    <source>
        <dbReference type="Proteomes" id="UP001230207"/>
    </source>
</evidence>
<evidence type="ECO:0000256" key="7">
    <source>
        <dbReference type="SAM" id="MobiDB-lite"/>
    </source>
</evidence>
<dbReference type="EMBL" id="JAUSVF010000001">
    <property type="protein sequence ID" value="MDQ0320066.1"/>
    <property type="molecule type" value="Genomic_DNA"/>
</dbReference>
<feature type="compositionally biased region" description="Low complexity" evidence="7">
    <location>
        <begin position="7"/>
        <end position="16"/>
    </location>
</feature>
<evidence type="ECO:0000256" key="2">
    <source>
        <dbReference type="ARBA" id="ARBA00022475"/>
    </source>
</evidence>
<dbReference type="GO" id="GO:0008233">
    <property type="term" value="F:peptidase activity"/>
    <property type="evidence" value="ECO:0007669"/>
    <property type="project" value="UniProtKB-KW"/>
</dbReference>
<protein>
    <submittedName>
        <fullName evidence="10">Membrane associated rhomboid family serine protease</fullName>
    </submittedName>
</protein>
<dbReference type="InterPro" id="IPR022764">
    <property type="entry name" value="Peptidase_S54_rhomboid_dom"/>
</dbReference>
<name>A0ABU0BP93_9HYPH</name>
<dbReference type="RefSeq" id="WP_307229468.1">
    <property type="nucleotide sequence ID" value="NZ_JAUSVF010000001.1"/>
</dbReference>
<sequence length="244" mass="26579">MTDEPEAPGAPAANGEQVSERRHEPAFNLPGGLVVILAVLVVIHAARTYLLPTLIDNELVFNFAFLPARYDHPLAEQSLAWLWSPVTYSFLHGSWEHLIFNGFWMVAFGAPVVRRIGMARLAVFWCLSAAAAVALHLALHWGEMTVVVGASGVVSGLMGAAARFAFSPSGRISRQFAHLNRRLTVVEALSNRSVLVFAGIWFLTNFMIGLGVFAFGGAGAIAWEAHIGGFLFGFLLFDLFDPRK</sequence>
<feature type="transmembrane region" description="Helical" evidence="8">
    <location>
        <begin position="26"/>
        <end position="46"/>
    </location>
</feature>
<dbReference type="InterPro" id="IPR035952">
    <property type="entry name" value="Rhomboid-like_sf"/>
</dbReference>
<dbReference type="PANTHER" id="PTHR43066">
    <property type="entry name" value="RHOMBOID-RELATED PROTEIN"/>
    <property type="match status" value="1"/>
</dbReference>
<feature type="transmembrane region" description="Helical" evidence="8">
    <location>
        <begin position="145"/>
        <end position="166"/>
    </location>
</feature>
<proteinExistence type="predicted"/>
<comment type="caution">
    <text evidence="10">The sequence shown here is derived from an EMBL/GenBank/DDBJ whole genome shotgun (WGS) entry which is preliminary data.</text>
</comment>
<evidence type="ECO:0000313" key="10">
    <source>
        <dbReference type="EMBL" id="MDQ0320066.1"/>
    </source>
</evidence>
<dbReference type="PANTHER" id="PTHR43066:SF26">
    <property type="entry name" value="RHOMBOID PROTEASE GLPG"/>
    <property type="match status" value="1"/>
</dbReference>
<keyword evidence="11" id="KW-1185">Reference proteome</keyword>
<evidence type="ECO:0000256" key="1">
    <source>
        <dbReference type="ARBA" id="ARBA00004141"/>
    </source>
</evidence>
<feature type="transmembrane region" description="Helical" evidence="8">
    <location>
        <begin position="121"/>
        <end position="139"/>
    </location>
</feature>
<evidence type="ECO:0000256" key="3">
    <source>
        <dbReference type="ARBA" id="ARBA00022519"/>
    </source>
</evidence>
<dbReference type="GO" id="GO:0006508">
    <property type="term" value="P:proteolysis"/>
    <property type="evidence" value="ECO:0007669"/>
    <property type="project" value="UniProtKB-KW"/>
</dbReference>
<keyword evidence="10" id="KW-0645">Protease</keyword>
<reference evidence="10 11" key="1">
    <citation type="submission" date="2023-07" db="EMBL/GenBank/DDBJ databases">
        <title>Genomic Encyclopedia of Type Strains, Phase IV (KMG-IV): sequencing the most valuable type-strain genomes for metagenomic binning, comparative biology and taxonomic classification.</title>
        <authorList>
            <person name="Goeker M."/>
        </authorList>
    </citation>
    <scope>NUCLEOTIDE SEQUENCE [LARGE SCALE GENOMIC DNA]</scope>
    <source>
        <strain evidence="10 11">DSM 1112</strain>
    </source>
</reference>